<dbReference type="GO" id="GO:0005576">
    <property type="term" value="C:extracellular region"/>
    <property type="evidence" value="ECO:0007669"/>
    <property type="project" value="UniProtKB-SubCell"/>
</dbReference>
<dbReference type="GO" id="GO:0060320">
    <property type="term" value="P:rejection of self pollen"/>
    <property type="evidence" value="ECO:0007669"/>
    <property type="project" value="UniProtKB-KW"/>
</dbReference>
<evidence type="ECO:0000313" key="8">
    <source>
        <dbReference type="Proteomes" id="UP000006882"/>
    </source>
</evidence>
<dbReference type="PANTHER" id="PTHR31232">
    <property type="match status" value="1"/>
</dbReference>
<accession>M5W3A3</accession>
<evidence type="ECO:0000256" key="3">
    <source>
        <dbReference type="ARBA" id="ARBA00022471"/>
    </source>
</evidence>
<name>M5W3A3_PRUPE</name>
<evidence type="ECO:0000256" key="2">
    <source>
        <dbReference type="ARBA" id="ARBA00005581"/>
    </source>
</evidence>
<protein>
    <recommendedName>
        <fullName evidence="6">S-protein homolog</fullName>
    </recommendedName>
</protein>
<evidence type="ECO:0000256" key="1">
    <source>
        <dbReference type="ARBA" id="ARBA00004613"/>
    </source>
</evidence>
<dbReference type="EMBL" id="CM007656">
    <property type="protein sequence ID" value="ONI00948.1"/>
    <property type="molecule type" value="Genomic_DNA"/>
</dbReference>
<dbReference type="AlphaFoldDB" id="M5W3A3"/>
<dbReference type="InterPro" id="IPR010264">
    <property type="entry name" value="Self-incomp_S1"/>
</dbReference>
<dbReference type="Proteomes" id="UP000006882">
    <property type="component" value="Chromosome G6"/>
</dbReference>
<evidence type="ECO:0000313" key="7">
    <source>
        <dbReference type="EMBL" id="ONI00948.1"/>
    </source>
</evidence>
<keyword evidence="5 6" id="KW-0732">Signal</keyword>
<comment type="subcellular location">
    <subcellularLocation>
        <location evidence="1 6">Secreted</location>
    </subcellularLocation>
</comment>
<organism evidence="7 8">
    <name type="scientific">Prunus persica</name>
    <name type="common">Peach</name>
    <name type="synonym">Amygdalus persica</name>
    <dbReference type="NCBI Taxonomy" id="3760"/>
    <lineage>
        <taxon>Eukaryota</taxon>
        <taxon>Viridiplantae</taxon>
        <taxon>Streptophyta</taxon>
        <taxon>Embryophyta</taxon>
        <taxon>Tracheophyta</taxon>
        <taxon>Spermatophyta</taxon>
        <taxon>Magnoliopsida</taxon>
        <taxon>eudicotyledons</taxon>
        <taxon>Gunneridae</taxon>
        <taxon>Pentapetalae</taxon>
        <taxon>rosids</taxon>
        <taxon>fabids</taxon>
        <taxon>Rosales</taxon>
        <taxon>Rosaceae</taxon>
        <taxon>Amygdaloideae</taxon>
        <taxon>Amygdaleae</taxon>
        <taxon>Prunus</taxon>
    </lineage>
</organism>
<sequence length="112" mass="13098">MKTINNFVIFVLFLLCQQACGWPWPWPRVTVRITNKLGGGQSMNIPCKSADNYLGLQILADDQETSWSFDPNIWQTTHFYCNVQWGNSCLHQCKYVINENHQNQRQEYPLTT</sequence>
<proteinExistence type="inferred from homology"/>
<evidence type="ECO:0000256" key="6">
    <source>
        <dbReference type="RuleBase" id="RU367044"/>
    </source>
</evidence>
<reference evidence="7 8" key="1">
    <citation type="journal article" date="2013" name="Nat. Genet.">
        <title>The high-quality draft genome of peach (Prunus persica) identifies unique patterns of genetic diversity, domestication and genome evolution.</title>
        <authorList>
            <consortium name="International Peach Genome Initiative"/>
            <person name="Verde I."/>
            <person name="Abbott A.G."/>
            <person name="Scalabrin S."/>
            <person name="Jung S."/>
            <person name="Shu S."/>
            <person name="Marroni F."/>
            <person name="Zhebentyayeva T."/>
            <person name="Dettori M.T."/>
            <person name="Grimwood J."/>
            <person name="Cattonaro F."/>
            <person name="Zuccolo A."/>
            <person name="Rossini L."/>
            <person name="Jenkins J."/>
            <person name="Vendramin E."/>
            <person name="Meisel L.A."/>
            <person name="Decroocq V."/>
            <person name="Sosinski B."/>
            <person name="Prochnik S."/>
            <person name="Mitros T."/>
            <person name="Policriti A."/>
            <person name="Cipriani G."/>
            <person name="Dondini L."/>
            <person name="Ficklin S."/>
            <person name="Goodstein D.M."/>
            <person name="Xuan P."/>
            <person name="Del Fabbro C."/>
            <person name="Aramini V."/>
            <person name="Copetti D."/>
            <person name="Gonzalez S."/>
            <person name="Horner D.S."/>
            <person name="Falchi R."/>
            <person name="Lucas S."/>
            <person name="Mica E."/>
            <person name="Maldonado J."/>
            <person name="Lazzari B."/>
            <person name="Bielenberg D."/>
            <person name="Pirona R."/>
            <person name="Miculan M."/>
            <person name="Barakat A."/>
            <person name="Testolin R."/>
            <person name="Stella A."/>
            <person name="Tartarini S."/>
            <person name="Tonutti P."/>
            <person name="Arus P."/>
            <person name="Orellana A."/>
            <person name="Wells C."/>
            <person name="Main D."/>
            <person name="Vizzotto G."/>
            <person name="Silva H."/>
            <person name="Salamini F."/>
            <person name="Schmutz J."/>
            <person name="Morgante M."/>
            <person name="Rokhsar D.S."/>
        </authorList>
    </citation>
    <scope>NUCLEOTIDE SEQUENCE [LARGE SCALE GENOMIC DNA]</scope>
    <source>
        <strain evidence="8">cv. Nemared</strain>
    </source>
</reference>
<keyword evidence="4 6" id="KW-0964">Secreted</keyword>
<feature type="signal peptide" evidence="6">
    <location>
        <begin position="1"/>
        <end position="21"/>
    </location>
</feature>
<keyword evidence="8" id="KW-1185">Reference proteome</keyword>
<dbReference type="PANTHER" id="PTHR31232:SF18">
    <property type="entry name" value="S-PROTEIN HOMOLOG"/>
    <property type="match status" value="1"/>
</dbReference>
<keyword evidence="3 6" id="KW-0713">Self-incompatibility</keyword>
<evidence type="ECO:0000256" key="5">
    <source>
        <dbReference type="ARBA" id="ARBA00022729"/>
    </source>
</evidence>
<dbReference type="Gramene" id="ONI00948">
    <property type="protein sequence ID" value="ONI00948"/>
    <property type="gene ID" value="PRUPE_6G112900"/>
</dbReference>
<dbReference type="HOGENOM" id="CLU_125658_4_1_1"/>
<feature type="chain" id="PRO_5004073702" description="S-protein homolog" evidence="6">
    <location>
        <begin position="22"/>
        <end position="112"/>
    </location>
</feature>
<comment type="similarity">
    <text evidence="2 6">Belongs to the plant self-incompatibility (S1) protein family.</text>
</comment>
<dbReference type="Pfam" id="PF05938">
    <property type="entry name" value="Self-incomp_S1"/>
    <property type="match status" value="1"/>
</dbReference>
<evidence type="ECO:0000256" key="4">
    <source>
        <dbReference type="ARBA" id="ARBA00022525"/>
    </source>
</evidence>
<gene>
    <name evidence="7" type="ORF">PRUPE_6G112900</name>
</gene>